<organism evidence="1">
    <name type="scientific">marine sediment metagenome</name>
    <dbReference type="NCBI Taxonomy" id="412755"/>
    <lineage>
        <taxon>unclassified sequences</taxon>
        <taxon>metagenomes</taxon>
        <taxon>ecological metagenomes</taxon>
    </lineage>
</organism>
<dbReference type="AlphaFoldDB" id="A0A0F9PJP0"/>
<dbReference type="EMBL" id="LAZR01002281">
    <property type="protein sequence ID" value="KKN32040.1"/>
    <property type="molecule type" value="Genomic_DNA"/>
</dbReference>
<protein>
    <submittedName>
        <fullName evidence="1">Uncharacterized protein</fullName>
    </submittedName>
</protein>
<proteinExistence type="predicted"/>
<reference evidence="1" key="1">
    <citation type="journal article" date="2015" name="Nature">
        <title>Complex archaea that bridge the gap between prokaryotes and eukaryotes.</title>
        <authorList>
            <person name="Spang A."/>
            <person name="Saw J.H."/>
            <person name="Jorgensen S.L."/>
            <person name="Zaremba-Niedzwiedzka K."/>
            <person name="Martijn J."/>
            <person name="Lind A.E."/>
            <person name="van Eijk R."/>
            <person name="Schleper C."/>
            <person name="Guy L."/>
            <person name="Ettema T.J."/>
        </authorList>
    </citation>
    <scope>NUCLEOTIDE SEQUENCE</scope>
</reference>
<sequence>MKNQLPFLIYMRWTLLIELLCTTFIKRILLALSHYYLKKKMIPISDNLKNTVRKSNQRKNVKNVSLKFREPNRKVIEIIWTEIDNFIVLKREILDKKLNYLEEIKRYCLLKEDVIKHLNRINLISKNLNSRSKILIERSIVLIYLLRAKNPPSDRQIALKAGYSQRADIIKKIKSHLGILEETKTKHIWIEIDNYIAQERENLDKKLKLLEENEKYHFIKQTIMNYLIAETNLVNRNLSLTKKTSIERAIVIIYLLRSKSSLTFNEIMIKSEYKDTKPIRNIANYFRIYAHLEIDHINQTRVCAKCKRMLSFDKFNTYDGKIRSMCNECDNIRDGINRFQKKLLAAIFITLKSEKGMIVEEFLQRVDQGRKFDVDVKCPGCRLDLHFLPSYDFHHPNPAIKTVSWKKLAVKKVEEIITTLDKEQCVFMCGNCHRLKKSTFIMEHLDEILTENIDWKHYNDNARKSLRRSIRKKKIFEDLYNGVCYYCKKPMVDKLAAIDFHHTIEELKEHTWSKDLRDKEDIEWVKKILLKEKQVGACHNCHYMETAIYFNNNKYDILSKYLSSNIIKKLGL</sequence>
<evidence type="ECO:0000313" key="1">
    <source>
        <dbReference type="EMBL" id="KKN32040.1"/>
    </source>
</evidence>
<name>A0A0F9PJP0_9ZZZZ</name>
<accession>A0A0F9PJP0</accession>
<gene>
    <name evidence="1" type="ORF">LCGC14_0817990</name>
</gene>
<comment type="caution">
    <text evidence="1">The sequence shown here is derived from an EMBL/GenBank/DDBJ whole genome shotgun (WGS) entry which is preliminary data.</text>
</comment>